<feature type="transmembrane region" description="Helical" evidence="1">
    <location>
        <begin position="94"/>
        <end position="114"/>
    </location>
</feature>
<feature type="transmembrane region" description="Helical" evidence="1">
    <location>
        <begin position="235"/>
        <end position="253"/>
    </location>
</feature>
<dbReference type="AlphaFoldDB" id="A0A7V4XSE7"/>
<proteinExistence type="predicted"/>
<organism evidence="2">
    <name type="scientific">Acidobacterium capsulatum</name>
    <dbReference type="NCBI Taxonomy" id="33075"/>
    <lineage>
        <taxon>Bacteria</taxon>
        <taxon>Pseudomonadati</taxon>
        <taxon>Acidobacteriota</taxon>
        <taxon>Terriglobia</taxon>
        <taxon>Terriglobales</taxon>
        <taxon>Acidobacteriaceae</taxon>
        <taxon>Acidobacterium</taxon>
    </lineage>
</organism>
<feature type="transmembrane region" description="Helical" evidence="1">
    <location>
        <begin position="183"/>
        <end position="203"/>
    </location>
</feature>
<gene>
    <name evidence="2" type="ORF">ENW50_04850</name>
</gene>
<sequence>MYLWKCWRESRLFFVLSAALFVVFGALTIETGVLHDYNPHHFGVLASLAALLIVACAVTWYFGQTGLGRHFHQNAGDFLFTRPRSRRYFVWSEWSFGMLSAVVLTAVLATWFLVEGHLPTVRVTHAVMTGNATHTVQTTTAAAALGIPMFPLVLLTAASILLFAGLLTGLAQFFSLLFRNGGYGLAAGLATLIVYGWANMLLVKYRDIHLPNPFFVSFHLYGHAMMLAPHFAVELLARTALILAFPLLTQLWLERVDI</sequence>
<evidence type="ECO:0000313" key="2">
    <source>
        <dbReference type="EMBL" id="HGY94000.1"/>
    </source>
</evidence>
<evidence type="ECO:0000256" key="1">
    <source>
        <dbReference type="SAM" id="Phobius"/>
    </source>
</evidence>
<protein>
    <submittedName>
        <fullName evidence="2">Uncharacterized protein</fullName>
    </submittedName>
</protein>
<name>A0A7V4XSE7_9BACT</name>
<accession>A0A7V4XSE7</accession>
<feature type="transmembrane region" description="Helical" evidence="1">
    <location>
        <begin position="41"/>
        <end position="62"/>
    </location>
</feature>
<comment type="caution">
    <text evidence="2">The sequence shown here is derived from an EMBL/GenBank/DDBJ whole genome shotgun (WGS) entry which is preliminary data.</text>
</comment>
<feature type="transmembrane region" description="Helical" evidence="1">
    <location>
        <begin position="149"/>
        <end position="171"/>
    </location>
</feature>
<keyword evidence="1" id="KW-1133">Transmembrane helix</keyword>
<feature type="transmembrane region" description="Helical" evidence="1">
    <location>
        <begin position="12"/>
        <end position="29"/>
    </location>
</feature>
<dbReference type="EMBL" id="DTKL01000025">
    <property type="protein sequence ID" value="HGY94000.1"/>
    <property type="molecule type" value="Genomic_DNA"/>
</dbReference>
<keyword evidence="1" id="KW-0472">Membrane</keyword>
<reference evidence="2" key="1">
    <citation type="journal article" date="2020" name="mSystems">
        <title>Genome- and Community-Level Interaction Insights into Carbon Utilization and Element Cycling Functions of Hydrothermarchaeota in Hydrothermal Sediment.</title>
        <authorList>
            <person name="Zhou Z."/>
            <person name="Liu Y."/>
            <person name="Xu W."/>
            <person name="Pan J."/>
            <person name="Luo Z.H."/>
            <person name="Li M."/>
        </authorList>
    </citation>
    <scope>NUCLEOTIDE SEQUENCE [LARGE SCALE GENOMIC DNA]</scope>
    <source>
        <strain evidence="2">SpSt-855</strain>
    </source>
</reference>
<keyword evidence="1" id="KW-0812">Transmembrane</keyword>